<accession>A0A812R2I4</accession>
<organism evidence="2 3">
    <name type="scientific">Symbiodinium pilosum</name>
    <name type="common">Dinoflagellate</name>
    <dbReference type="NCBI Taxonomy" id="2952"/>
    <lineage>
        <taxon>Eukaryota</taxon>
        <taxon>Sar</taxon>
        <taxon>Alveolata</taxon>
        <taxon>Dinophyceae</taxon>
        <taxon>Suessiales</taxon>
        <taxon>Symbiodiniaceae</taxon>
        <taxon>Symbiodinium</taxon>
    </lineage>
</organism>
<gene>
    <name evidence="2" type="primary">NLRC3</name>
    <name evidence="2" type="ORF">SPIL2461_LOCUS10248</name>
</gene>
<dbReference type="OrthoDB" id="420072at2759"/>
<evidence type="ECO:0000313" key="3">
    <source>
        <dbReference type="Proteomes" id="UP000649617"/>
    </source>
</evidence>
<reference evidence="2" key="1">
    <citation type="submission" date="2021-02" db="EMBL/GenBank/DDBJ databases">
        <authorList>
            <person name="Dougan E. K."/>
            <person name="Rhodes N."/>
            <person name="Thang M."/>
            <person name="Chan C."/>
        </authorList>
    </citation>
    <scope>NUCLEOTIDE SEQUENCE</scope>
</reference>
<keyword evidence="3" id="KW-1185">Reference proteome</keyword>
<dbReference type="EMBL" id="CAJNIZ010018779">
    <property type="protein sequence ID" value="CAE7415794.1"/>
    <property type="molecule type" value="Genomic_DNA"/>
</dbReference>
<keyword evidence="1" id="KW-0732">Signal</keyword>
<dbReference type="PROSITE" id="PS51257">
    <property type="entry name" value="PROKAR_LIPOPROTEIN"/>
    <property type="match status" value="1"/>
</dbReference>
<feature type="chain" id="PRO_5032781215" evidence="1">
    <location>
        <begin position="24"/>
        <end position="187"/>
    </location>
</feature>
<protein>
    <submittedName>
        <fullName evidence="2">NLRC3 protein</fullName>
    </submittedName>
</protein>
<feature type="signal peptide" evidence="1">
    <location>
        <begin position="1"/>
        <end position="23"/>
    </location>
</feature>
<name>A0A812R2I4_SYMPI</name>
<dbReference type="Proteomes" id="UP000649617">
    <property type="component" value="Unassembled WGS sequence"/>
</dbReference>
<proteinExistence type="predicted"/>
<comment type="caution">
    <text evidence="2">The sequence shown here is derived from an EMBL/GenBank/DDBJ whole genome shotgun (WGS) entry which is preliminary data.</text>
</comment>
<evidence type="ECO:0000313" key="2">
    <source>
        <dbReference type="EMBL" id="CAE7415794.1"/>
    </source>
</evidence>
<evidence type="ECO:0000256" key="1">
    <source>
        <dbReference type="SAM" id="SignalP"/>
    </source>
</evidence>
<dbReference type="InterPro" id="IPR049813">
    <property type="entry name" value="Elp-1-like_TD"/>
</dbReference>
<sequence length="187" mass="20004">MAGIKAAFVYHLLAACAAGAVSAAEVSMMGRCSHLDSACDMEDDNSQLQTKPAASGSPDWLLWKMKGRIDDLEHRVQAQEDTTSLDCSFVFSVEQPQKGRIFVPVGSTCGYDDSVAESDVVCTATQGPSDNPQSATSDITPFELQPASSGSNYMVEIVASSDQYNFEPPDEWHIACRASTTQALGPK</sequence>
<dbReference type="AlphaFoldDB" id="A0A812R2I4"/>
<dbReference type="CDD" id="cd21931">
    <property type="entry name" value="TD_EMAP-like"/>
    <property type="match status" value="1"/>
</dbReference>